<keyword evidence="4" id="KW-1185">Reference proteome</keyword>
<dbReference type="STRING" id="1423755.FC40_GL000430"/>
<evidence type="ECO:0000256" key="1">
    <source>
        <dbReference type="ARBA" id="ARBA00002286"/>
    </source>
</evidence>
<dbReference type="InterPro" id="IPR048020">
    <property type="entry name" value="Transpos_IS3"/>
</dbReference>
<dbReference type="InterPro" id="IPR050900">
    <property type="entry name" value="Transposase_IS3/IS150/IS904"/>
</dbReference>
<dbReference type="GO" id="GO:0003676">
    <property type="term" value="F:nucleic acid binding"/>
    <property type="evidence" value="ECO:0007669"/>
    <property type="project" value="InterPro"/>
</dbReference>
<dbReference type="eggNOG" id="COG2801">
    <property type="taxonomic scope" value="Bacteria"/>
</dbReference>
<dbReference type="GO" id="GO:0015074">
    <property type="term" value="P:DNA integration"/>
    <property type="evidence" value="ECO:0007669"/>
    <property type="project" value="InterPro"/>
</dbReference>
<evidence type="ECO:0000313" key="3">
    <source>
        <dbReference type="EMBL" id="KRM20106.1"/>
    </source>
</evidence>
<dbReference type="InterPro" id="IPR012337">
    <property type="entry name" value="RNaseH-like_sf"/>
</dbReference>
<dbReference type="Pfam" id="PF00665">
    <property type="entry name" value="rve"/>
    <property type="match status" value="1"/>
</dbReference>
<dbReference type="InterPro" id="IPR025948">
    <property type="entry name" value="HTH-like_dom"/>
</dbReference>
<dbReference type="PANTHER" id="PTHR46889">
    <property type="entry name" value="TRANSPOSASE INSF FOR INSERTION SEQUENCE IS3B-RELATED"/>
    <property type="match status" value="1"/>
</dbReference>
<proteinExistence type="predicted"/>
<accession>A0A0R1WQC5</accession>
<evidence type="ECO:0000259" key="2">
    <source>
        <dbReference type="PROSITE" id="PS50994"/>
    </source>
</evidence>
<feature type="domain" description="Integrase catalytic" evidence="2">
    <location>
        <begin position="75"/>
        <end position="237"/>
    </location>
</feature>
<organism evidence="3 4">
    <name type="scientific">Ligilactobacillus hayakitensis DSM 18933 = JCM 14209</name>
    <dbReference type="NCBI Taxonomy" id="1423755"/>
    <lineage>
        <taxon>Bacteria</taxon>
        <taxon>Bacillati</taxon>
        <taxon>Bacillota</taxon>
        <taxon>Bacilli</taxon>
        <taxon>Lactobacillales</taxon>
        <taxon>Lactobacillaceae</taxon>
        <taxon>Ligilactobacillus</taxon>
    </lineage>
</organism>
<name>A0A0R1WQC5_9LACO</name>
<dbReference type="AlphaFoldDB" id="A0A0R1WQC5"/>
<evidence type="ECO:0000313" key="4">
    <source>
        <dbReference type="Proteomes" id="UP000051054"/>
    </source>
</evidence>
<dbReference type="EMBL" id="AZGD01000014">
    <property type="protein sequence ID" value="KRM20106.1"/>
    <property type="molecule type" value="Genomic_DNA"/>
</dbReference>
<dbReference type="Pfam" id="PF13276">
    <property type="entry name" value="HTH_21"/>
    <property type="match status" value="1"/>
</dbReference>
<dbReference type="Proteomes" id="UP000051054">
    <property type="component" value="Unassembled WGS sequence"/>
</dbReference>
<dbReference type="Pfam" id="PF13333">
    <property type="entry name" value="rve_2"/>
    <property type="match status" value="1"/>
</dbReference>
<reference evidence="3 4" key="1">
    <citation type="journal article" date="2015" name="Genome Announc.">
        <title>Expanding the biotechnology potential of lactobacilli through comparative genomics of 213 strains and associated genera.</title>
        <authorList>
            <person name="Sun Z."/>
            <person name="Harris H.M."/>
            <person name="McCann A."/>
            <person name="Guo C."/>
            <person name="Argimon S."/>
            <person name="Zhang W."/>
            <person name="Yang X."/>
            <person name="Jeffery I.B."/>
            <person name="Cooney J.C."/>
            <person name="Kagawa T.F."/>
            <person name="Liu W."/>
            <person name="Song Y."/>
            <person name="Salvetti E."/>
            <person name="Wrobel A."/>
            <person name="Rasinkangas P."/>
            <person name="Parkhill J."/>
            <person name="Rea M.C."/>
            <person name="O'Sullivan O."/>
            <person name="Ritari J."/>
            <person name="Douillard F.P."/>
            <person name="Paul Ross R."/>
            <person name="Yang R."/>
            <person name="Briner A.E."/>
            <person name="Felis G.E."/>
            <person name="de Vos W.M."/>
            <person name="Barrangou R."/>
            <person name="Klaenhammer T.R."/>
            <person name="Caufield P.W."/>
            <person name="Cui Y."/>
            <person name="Zhang H."/>
            <person name="O'Toole P.W."/>
        </authorList>
    </citation>
    <scope>NUCLEOTIDE SEQUENCE [LARGE SCALE GENOMIC DNA]</scope>
    <source>
        <strain evidence="3 4">DSM 18933</strain>
    </source>
</reference>
<gene>
    <name evidence="3" type="ORF">FC40_GL000430</name>
</gene>
<dbReference type="InterPro" id="IPR036397">
    <property type="entry name" value="RNaseH_sf"/>
</dbReference>
<comment type="caution">
    <text evidence="3">The sequence shown here is derived from an EMBL/GenBank/DDBJ whole genome shotgun (WGS) entry which is preliminary data.</text>
</comment>
<dbReference type="InterPro" id="IPR001584">
    <property type="entry name" value="Integrase_cat-core"/>
</dbReference>
<dbReference type="PATRIC" id="fig|1423755.3.peg.472"/>
<dbReference type="SUPFAM" id="SSF53098">
    <property type="entry name" value="Ribonuclease H-like"/>
    <property type="match status" value="1"/>
</dbReference>
<dbReference type="PANTHER" id="PTHR46889:SF5">
    <property type="entry name" value="INTEGRASE PROTEIN"/>
    <property type="match status" value="1"/>
</dbReference>
<sequence>MRVLKDEFIISNQRAGYRTLTMKVRRDYGLKVNHKRVRRLMRKIGIASIIRRKRRIYTVSSEQETAENILNRKFKADRPNQKWVTDVTYLSYGNGQKAYLSAVKDLYGGEIIAYEVSKKNDNVLVLNTIEKALRANPGAKPILHSDRGYQYTSYQYSNVLLEYGIQKSMSRVGKCIDNAPMESFWSHYKDEAYNGKKFKLYEDLVTSIDNYVKYYNKQRYQWKLNSLTPFEYRNQAA</sequence>
<dbReference type="PROSITE" id="PS50994">
    <property type="entry name" value="INTEGRASE"/>
    <property type="match status" value="1"/>
</dbReference>
<dbReference type="Gene3D" id="3.30.420.10">
    <property type="entry name" value="Ribonuclease H-like superfamily/Ribonuclease H"/>
    <property type="match status" value="1"/>
</dbReference>
<dbReference type="NCBIfam" id="NF033516">
    <property type="entry name" value="transpos_IS3"/>
    <property type="match status" value="1"/>
</dbReference>
<protein>
    <submittedName>
        <fullName evidence="3">Integrase core domain protein</fullName>
    </submittedName>
</protein>
<comment type="function">
    <text evidence="1">Involved in the transposition of the insertion sequence.</text>
</comment>